<comment type="caution">
    <text evidence="2">The sequence shown here is derived from an EMBL/GenBank/DDBJ whole genome shotgun (WGS) entry which is preliminary data.</text>
</comment>
<dbReference type="EMBL" id="BARS01031145">
    <property type="protein sequence ID" value="GAG28042.1"/>
    <property type="molecule type" value="Genomic_DNA"/>
</dbReference>
<feature type="non-terminal residue" evidence="2">
    <location>
        <position position="1"/>
    </location>
</feature>
<keyword evidence="1" id="KW-0472">Membrane</keyword>
<keyword evidence="1" id="KW-0812">Transmembrane</keyword>
<reference evidence="2" key="1">
    <citation type="journal article" date="2014" name="Front. Microbiol.">
        <title>High frequency of phylogenetically diverse reductive dehalogenase-homologous genes in deep subseafloor sedimentary metagenomes.</title>
        <authorList>
            <person name="Kawai M."/>
            <person name="Futagami T."/>
            <person name="Toyoda A."/>
            <person name="Takaki Y."/>
            <person name="Nishi S."/>
            <person name="Hori S."/>
            <person name="Arai W."/>
            <person name="Tsubouchi T."/>
            <person name="Morono Y."/>
            <person name="Uchiyama I."/>
            <person name="Ito T."/>
            <person name="Fujiyama A."/>
            <person name="Inagaki F."/>
            <person name="Takami H."/>
        </authorList>
    </citation>
    <scope>NUCLEOTIDE SEQUENCE</scope>
    <source>
        <strain evidence="2">Expedition CK06-06</strain>
    </source>
</reference>
<protein>
    <submittedName>
        <fullName evidence="2">Uncharacterized protein</fullName>
    </submittedName>
</protein>
<name>X0WXX8_9ZZZZ</name>
<evidence type="ECO:0000313" key="2">
    <source>
        <dbReference type="EMBL" id="GAG28042.1"/>
    </source>
</evidence>
<proteinExistence type="predicted"/>
<evidence type="ECO:0000256" key="1">
    <source>
        <dbReference type="SAM" id="Phobius"/>
    </source>
</evidence>
<feature type="transmembrane region" description="Helical" evidence="1">
    <location>
        <begin position="227"/>
        <end position="248"/>
    </location>
</feature>
<feature type="non-terminal residue" evidence="2">
    <location>
        <position position="262"/>
    </location>
</feature>
<dbReference type="AlphaFoldDB" id="X0WXX8"/>
<organism evidence="2">
    <name type="scientific">marine sediment metagenome</name>
    <dbReference type="NCBI Taxonomy" id="412755"/>
    <lineage>
        <taxon>unclassified sequences</taxon>
        <taxon>metagenomes</taxon>
        <taxon>ecological metagenomes</taxon>
    </lineage>
</organism>
<keyword evidence="1" id="KW-1133">Transmembrane helix</keyword>
<gene>
    <name evidence="2" type="ORF">S01H1_48500</name>
</gene>
<accession>X0WXX8</accession>
<sequence>AILLTGTKIANEGAWDDPIPYRVDGYDGFGGIYQGLNFDMYEDGNPNKLERFQNILDQAEYIFITSSRQWGSLPRIPVRFPMNTEYYRQLLGCPEEQSIERCFNVAQPGMYEGNLGFELVETFQSDPALGVFSVNDQFSEEAFTVYDHPKVFIFKKQSGYDSGSIRSILNAVDLTKVIHVTPKQAGSIPRDTMLPPDRLASLQTGGTWAEIFDTEAIYNRWPAVGVVIWYLAVALLGLIAYPIVRFVLTGLSDRGYPLARTT</sequence>